<dbReference type="Gene3D" id="2.30.29.30">
    <property type="entry name" value="Pleckstrin-homology domain (PH domain)/Phosphotyrosine-binding domain (PTB)"/>
    <property type="match status" value="1"/>
</dbReference>
<dbReference type="PANTHER" id="PTHR10554:SF1">
    <property type="entry name" value="FI16515P1"/>
    <property type="match status" value="1"/>
</dbReference>
<evidence type="ECO:0000259" key="3">
    <source>
        <dbReference type="PROSITE" id="PS50003"/>
    </source>
</evidence>
<evidence type="ECO:0000313" key="4">
    <source>
        <dbReference type="EMBL" id="KAF0304703.1"/>
    </source>
</evidence>
<dbReference type="OrthoDB" id="9975356at2759"/>
<keyword evidence="2" id="KW-0963">Cytoplasm</keyword>
<dbReference type="InterPro" id="IPR055108">
    <property type="entry name" value="Syntrophin_4th"/>
</dbReference>
<dbReference type="InterPro" id="IPR001849">
    <property type="entry name" value="PH_domain"/>
</dbReference>
<comment type="subcellular location">
    <subcellularLocation>
        <location evidence="1">Cytoplasm</location>
    </subcellularLocation>
</comment>
<dbReference type="GO" id="GO:0016010">
    <property type="term" value="C:dystrophin-associated glycoprotein complex"/>
    <property type="evidence" value="ECO:0007669"/>
    <property type="project" value="TreeGrafter"/>
</dbReference>
<accession>A0A6A4WFD0</accession>
<reference evidence="4 5" key="1">
    <citation type="submission" date="2019-07" db="EMBL/GenBank/DDBJ databases">
        <title>Draft genome assembly of a fouling barnacle, Amphibalanus amphitrite (Darwin, 1854): The first reference genome for Thecostraca.</title>
        <authorList>
            <person name="Kim W."/>
        </authorList>
    </citation>
    <scope>NUCLEOTIDE SEQUENCE [LARGE SCALE GENOMIC DNA]</scope>
    <source>
        <strain evidence="4">SNU_AA5</strain>
        <tissue evidence="4">Soma without cirri and trophi</tissue>
    </source>
</reference>
<dbReference type="InterPro" id="IPR011993">
    <property type="entry name" value="PH-like_dom_sf"/>
</dbReference>
<comment type="caution">
    <text evidence="4">The sequence shown here is derived from an EMBL/GenBank/DDBJ whole genome shotgun (WGS) entry which is preliminary data.</text>
</comment>
<gene>
    <name evidence="4" type="primary">SNTG1</name>
    <name evidence="4" type="ORF">FJT64_023554</name>
</gene>
<dbReference type="SUPFAM" id="SSF50729">
    <property type="entry name" value="PH domain-like"/>
    <property type="match status" value="2"/>
</dbReference>
<organism evidence="4 5">
    <name type="scientific">Amphibalanus amphitrite</name>
    <name type="common">Striped barnacle</name>
    <name type="synonym">Balanus amphitrite</name>
    <dbReference type="NCBI Taxonomy" id="1232801"/>
    <lineage>
        <taxon>Eukaryota</taxon>
        <taxon>Metazoa</taxon>
        <taxon>Ecdysozoa</taxon>
        <taxon>Arthropoda</taxon>
        <taxon>Crustacea</taxon>
        <taxon>Multicrustacea</taxon>
        <taxon>Cirripedia</taxon>
        <taxon>Thoracica</taxon>
        <taxon>Thoracicalcarea</taxon>
        <taxon>Balanomorpha</taxon>
        <taxon>Balanoidea</taxon>
        <taxon>Balanidae</taxon>
        <taxon>Amphibalaninae</taxon>
        <taxon>Amphibalanus</taxon>
    </lineage>
</organism>
<proteinExistence type="predicted"/>
<dbReference type="EMBL" id="VIIS01000821">
    <property type="protein sequence ID" value="KAF0304703.1"/>
    <property type="molecule type" value="Genomic_DNA"/>
</dbReference>
<dbReference type="AlphaFoldDB" id="A0A6A4WFD0"/>
<name>A0A6A4WFD0_AMPAM</name>
<dbReference type="GO" id="GO:0005198">
    <property type="term" value="F:structural molecule activity"/>
    <property type="evidence" value="ECO:0007669"/>
    <property type="project" value="InterPro"/>
</dbReference>
<dbReference type="PROSITE" id="PS50003">
    <property type="entry name" value="PH_DOMAIN"/>
    <property type="match status" value="1"/>
</dbReference>
<dbReference type="PANTHER" id="PTHR10554">
    <property type="entry name" value="SYNTROPHIN"/>
    <property type="match status" value="1"/>
</dbReference>
<protein>
    <submittedName>
        <fullName evidence="4">Gamma-1-syntrophin</fullName>
    </submittedName>
</protein>
<evidence type="ECO:0000313" key="5">
    <source>
        <dbReference type="Proteomes" id="UP000440578"/>
    </source>
</evidence>
<evidence type="ECO:0000256" key="1">
    <source>
        <dbReference type="ARBA" id="ARBA00004496"/>
    </source>
</evidence>
<dbReference type="GO" id="GO:0005737">
    <property type="term" value="C:cytoplasm"/>
    <property type="evidence" value="ECO:0007669"/>
    <property type="project" value="UniProtKB-SubCell"/>
</dbReference>
<feature type="domain" description="PH" evidence="3">
    <location>
        <begin position="76"/>
        <end position="183"/>
    </location>
</feature>
<keyword evidence="5" id="KW-1185">Reference proteome</keyword>
<evidence type="ECO:0000256" key="2">
    <source>
        <dbReference type="ARBA" id="ARBA00022490"/>
    </source>
</evidence>
<dbReference type="Proteomes" id="UP000440578">
    <property type="component" value="Unassembled WGS sequence"/>
</dbReference>
<sequence>MAYITRYVPGTDKLRQNAFEVRSMDGLSSGVIHCDDLLALSQWTKHVTNNIMGLTNLQMKLYNRDLPSAEHITFMGWVCEGYLNPAQTGQDWVVRFLALRGSELYIFDKPPRDQQDWLKCPGVHSVYQTMFRVIRESENVDEKQHCFLIQTTAGTSHYLSVETRQELIRIESSWLRCVHQAVARLGSKTFRVKCDGHDSGLTLDWAMGFALYDSETKMFCWKYKFSQLKGSSDDNKSRLRLDFISADGTELHTRELECAALQPLLFCMHAFLTAKVAAVDPSFLRHHT</sequence>
<dbReference type="Pfam" id="PF23012">
    <property type="entry name" value="Syntrophin_4th"/>
    <property type="match status" value="1"/>
</dbReference>
<dbReference type="InterPro" id="IPR015482">
    <property type="entry name" value="Syntrophin"/>
</dbReference>